<dbReference type="AlphaFoldDB" id="A0A6S6W1G7"/>
<name>A0A6S6W1G7_9PLEO</name>
<dbReference type="Proteomes" id="UP000472372">
    <property type="component" value="Chromosome 5"/>
</dbReference>
<sequence>MSRRDTSPVDSSVEEMLQATISKQGRRISEQASEIAKLKGEVSYLEAELTGFHKEVKHWKSEHHKAKAEAQRHAGDISKLNRERKAHDNTMNTVRDDASKEVRAMQEKLQHELKKREKHDQATKLLISQLRQAVNDKECEIEQLVEKYAEVKYLLDKERNEVEDARSTTCRTPAPYSPPHPSTGKFAATPYQSQLHRLEPAQSSKAGSARIAQLEKEVRRLKSMHADQGCEEYQSTLSQQLGNALEIQKAAEAEAEGLRHLGKMNEMLKKRREVDAERIVQLLSGKGKGVARAVQMEMAQLCLSDISSVVTEPVVAQQPVLQISGMQAVLTEPIAAQPPALCFSGMQTLVTEPLAAQKITLQLSDMQALTTQPVVIQQSALQLSAMQILATEPVVPLSYALPTVVHHDVLCLSGMQAVSTTPHVSADTQTIDQPSAIPSLITATHDSGEDIMGSSPTPSPADVSIQKPDALPNVALTINIKPSEKRNWALLQYVQHIVSTTSSLDINGPLNLVQQFVTDMEKTEKDHIEQASLAKKWEKVAAEHRGEVDALKGLMKQGKCGVPQHRDLALKLRAREHELEAKESQFQMHLLTQKLLAREEEAKMKDSQS</sequence>
<protein>
    <submittedName>
        <fullName evidence="1">Uncharacterized protein</fullName>
    </submittedName>
</protein>
<dbReference type="EMBL" id="HG992981">
    <property type="protein sequence ID" value="CAE7175552.1"/>
    <property type="molecule type" value="Genomic_DNA"/>
</dbReference>
<dbReference type="Gene3D" id="1.10.287.1490">
    <property type="match status" value="1"/>
</dbReference>
<reference evidence="1" key="1">
    <citation type="submission" date="2021-02" db="EMBL/GenBank/DDBJ databases">
        <authorList>
            <person name="Syme A R."/>
            <person name="Syme A R."/>
            <person name="Moolhuijzen P."/>
        </authorList>
    </citation>
    <scope>NUCLEOTIDE SEQUENCE</scope>
    <source>
        <strain evidence="1">W1-1</strain>
    </source>
</reference>
<proteinExistence type="predicted"/>
<organism evidence="1 2">
    <name type="scientific">Pyrenophora teres f. teres</name>
    <dbReference type="NCBI Taxonomy" id="97479"/>
    <lineage>
        <taxon>Eukaryota</taxon>
        <taxon>Fungi</taxon>
        <taxon>Dikarya</taxon>
        <taxon>Ascomycota</taxon>
        <taxon>Pezizomycotina</taxon>
        <taxon>Dothideomycetes</taxon>
        <taxon>Pleosporomycetidae</taxon>
        <taxon>Pleosporales</taxon>
        <taxon>Pleosporineae</taxon>
        <taxon>Pleosporaceae</taxon>
        <taxon>Pyrenophora</taxon>
    </lineage>
</organism>
<accession>A0A6S6W1G7</accession>
<gene>
    <name evidence="1" type="ORF">PTTW11_05826</name>
</gene>
<evidence type="ECO:0000313" key="2">
    <source>
        <dbReference type="Proteomes" id="UP000472372"/>
    </source>
</evidence>
<evidence type="ECO:0000313" key="1">
    <source>
        <dbReference type="EMBL" id="CAE7175552.1"/>
    </source>
</evidence>